<sequence length="72" mass="7544">MTVGAVIFYYDCMTTTHSVPETLELDNDLLDTVTGGTGGTVLVPTEECPTCVSGVDPTVLSSQHQNLLAGDL</sequence>
<gene>
    <name evidence="1" type="ORF">ATI61_106648</name>
</gene>
<organism evidence="1 2">
    <name type="scientific">Archangium gephyra</name>
    <dbReference type="NCBI Taxonomy" id="48"/>
    <lineage>
        <taxon>Bacteria</taxon>
        <taxon>Pseudomonadati</taxon>
        <taxon>Myxococcota</taxon>
        <taxon>Myxococcia</taxon>
        <taxon>Myxococcales</taxon>
        <taxon>Cystobacterineae</taxon>
        <taxon>Archangiaceae</taxon>
        <taxon>Archangium</taxon>
    </lineage>
</organism>
<dbReference type="Proteomes" id="UP000256345">
    <property type="component" value="Unassembled WGS sequence"/>
</dbReference>
<dbReference type="EMBL" id="QUMU01000006">
    <property type="protein sequence ID" value="REG31178.1"/>
    <property type="molecule type" value="Genomic_DNA"/>
</dbReference>
<reference evidence="1 2" key="1">
    <citation type="submission" date="2018-08" db="EMBL/GenBank/DDBJ databases">
        <title>Genomic Encyclopedia of Archaeal and Bacterial Type Strains, Phase II (KMG-II): from individual species to whole genera.</title>
        <authorList>
            <person name="Goeker M."/>
        </authorList>
    </citation>
    <scope>NUCLEOTIDE SEQUENCE [LARGE SCALE GENOMIC DNA]</scope>
    <source>
        <strain evidence="1 2">DSM 2261</strain>
    </source>
</reference>
<accession>A0ABX9K194</accession>
<evidence type="ECO:0000313" key="1">
    <source>
        <dbReference type="EMBL" id="REG31178.1"/>
    </source>
</evidence>
<name>A0ABX9K194_9BACT</name>
<keyword evidence="2" id="KW-1185">Reference proteome</keyword>
<protein>
    <submittedName>
        <fullName evidence="1">Uncharacterized protein</fullName>
    </submittedName>
</protein>
<comment type="caution">
    <text evidence="1">The sequence shown here is derived from an EMBL/GenBank/DDBJ whole genome shotgun (WGS) entry which is preliminary data.</text>
</comment>
<evidence type="ECO:0000313" key="2">
    <source>
        <dbReference type="Proteomes" id="UP000256345"/>
    </source>
</evidence>
<proteinExistence type="predicted"/>